<feature type="domain" description="Alpha-L-rhamnosidase six-hairpin glycosidase" evidence="2">
    <location>
        <begin position="178"/>
        <end position="295"/>
    </location>
</feature>
<evidence type="ECO:0000313" key="3">
    <source>
        <dbReference type="EMBL" id="SFL18682.1"/>
    </source>
</evidence>
<dbReference type="GO" id="GO:0005975">
    <property type="term" value="P:carbohydrate metabolic process"/>
    <property type="evidence" value="ECO:0007669"/>
    <property type="project" value="InterPro"/>
</dbReference>
<dbReference type="RefSeq" id="WP_092705075.1">
    <property type="nucleotide sequence ID" value="NZ_FOSR01000018.1"/>
</dbReference>
<name>A0A1I4FLA0_9GAMM</name>
<feature type="signal peptide" evidence="1">
    <location>
        <begin position="1"/>
        <end position="19"/>
    </location>
</feature>
<reference evidence="4" key="1">
    <citation type="submission" date="2016-10" db="EMBL/GenBank/DDBJ databases">
        <authorList>
            <person name="Varghese N."/>
            <person name="Submissions S."/>
        </authorList>
    </citation>
    <scope>NUCLEOTIDE SEQUENCE [LARGE SCALE GENOMIC DNA]</scope>
    <source>
        <strain evidence="4">MO64</strain>
    </source>
</reference>
<protein>
    <recommendedName>
        <fullName evidence="2">Alpha-L-rhamnosidase six-hairpin glycosidase domain-containing protein</fullName>
    </recommendedName>
</protein>
<gene>
    <name evidence="3" type="ORF">SAMN05192579_11843</name>
</gene>
<keyword evidence="1" id="KW-0732">Signal</keyword>
<evidence type="ECO:0000256" key="1">
    <source>
        <dbReference type="SAM" id="SignalP"/>
    </source>
</evidence>
<evidence type="ECO:0000259" key="2">
    <source>
        <dbReference type="Pfam" id="PF17389"/>
    </source>
</evidence>
<dbReference type="SUPFAM" id="SSF48208">
    <property type="entry name" value="Six-hairpin glycosidases"/>
    <property type="match status" value="1"/>
</dbReference>
<dbReference type="Proteomes" id="UP000198725">
    <property type="component" value="Unassembled WGS sequence"/>
</dbReference>
<dbReference type="Gene3D" id="1.50.10.10">
    <property type="match status" value="1"/>
</dbReference>
<dbReference type="Pfam" id="PF17389">
    <property type="entry name" value="Bac_rhamnosid6H"/>
    <property type="match status" value="1"/>
</dbReference>
<accession>A0A1I4FLA0</accession>
<proteinExistence type="predicted"/>
<sequence length="724" mass="78357">MLTVALLATALATTPSIHADYLDWHSQRAAITANADGSYVLNGPAGERRIPASTATAQTASPLFDGLFAMAQDDLKRDSVTSIKDGAFDNDRPMPCHCFETGASWHYVWTRDLSYSVDLGLWRFDPARSRNGLEFKLSGVRDKNAPAGLYPMQDTGSGGSWPISTDRIVWFLGARHLLNDRAFADKTWQALNDTLAQDRRYIFDPAMGLYRGETSFLDWRQQTYPEWAASDVTFIGHSFALSTNVLHYDALRLAARLATQRHDPRAATYAAQAAALKQAINTHFWRADRGMYMSYIGGNGMPVEAYDLLGLSLAITSGVADEARARSSLTHYPAWPAGSPVIWPERADQPIYHNRAIWPFVSAYALRAARITQQPELIAHELHSLLRGAALAGSNMENFDLVTQSTHVDDGKLSGPVVDSKRQLWSVAGYLDMVSEGVFGLEDNGEVKPELPVSLVPLLFGTHGRISLKLPGRSITLVRPAALDGNLLVADRTTQDGQHTTVTLKAIHVASSPLRTDAPTYAPPTPAAPVVVRDGTHWQVHGDGVLYVNGHRHGTIHGQLALPWSPAQQCFNLTHVGKDGVASLPSPTICVGDTASISGTWPRTWTAPSTGRFRAWLDYSNHHGSIETGVTAAVKWLHVSCAGSAPQDTLLVMPHSVGQQASTPGSFTAQAGAHCTFALKQGFNMSDLAHFAHYTGAGGSAGPLNEADYDALHIVALPKDAATP</sequence>
<organism evidence="3 4">
    <name type="scientific">Rhodanobacter glycinis</name>
    <dbReference type="NCBI Taxonomy" id="582702"/>
    <lineage>
        <taxon>Bacteria</taxon>
        <taxon>Pseudomonadati</taxon>
        <taxon>Pseudomonadota</taxon>
        <taxon>Gammaproteobacteria</taxon>
        <taxon>Lysobacterales</taxon>
        <taxon>Rhodanobacteraceae</taxon>
        <taxon>Rhodanobacter</taxon>
    </lineage>
</organism>
<feature type="chain" id="PRO_5011739345" description="Alpha-L-rhamnosidase six-hairpin glycosidase domain-containing protein" evidence="1">
    <location>
        <begin position="20"/>
        <end position="724"/>
    </location>
</feature>
<dbReference type="InterPro" id="IPR008928">
    <property type="entry name" value="6-hairpin_glycosidase_sf"/>
</dbReference>
<dbReference type="InterPro" id="IPR012341">
    <property type="entry name" value="6hp_glycosidase-like_sf"/>
</dbReference>
<dbReference type="EMBL" id="FOSR01000018">
    <property type="protein sequence ID" value="SFL18682.1"/>
    <property type="molecule type" value="Genomic_DNA"/>
</dbReference>
<keyword evidence="4" id="KW-1185">Reference proteome</keyword>
<dbReference type="AlphaFoldDB" id="A0A1I4FLA0"/>
<dbReference type="InterPro" id="IPR035396">
    <property type="entry name" value="Bac_rhamnosid6H"/>
</dbReference>
<evidence type="ECO:0000313" key="4">
    <source>
        <dbReference type="Proteomes" id="UP000198725"/>
    </source>
</evidence>